<evidence type="ECO:0000313" key="2">
    <source>
        <dbReference type="Proteomes" id="UP000053477"/>
    </source>
</evidence>
<name>A0A0H2R212_9AGAM</name>
<gene>
    <name evidence="1" type="ORF">SCHPADRAFT_712469</name>
</gene>
<dbReference type="InParanoid" id="A0A0H2R212"/>
<sequence>MASRCLSSQQSSFFDATTEFKDIGFWSLDFWCFDRMLKSCSDQTYLLLAIRFLGLYWNGSAVEIYVRSNGFDDPALIKFAIGLISHWEVHFSQPETKKDSRNFVMRLFQLSLDFINGVILSFQFSEAREVDERLEYEARLARCVDVFQVHHFLRSSWYHVEFLAPKYDFIWESWSELCRKYLSNPGSAKLRQELVRLEDIHGPSLLKRFRFRRNSVIDREQKARAASDGEFRSDW</sequence>
<organism evidence="1 2">
    <name type="scientific">Schizopora paradoxa</name>
    <dbReference type="NCBI Taxonomy" id="27342"/>
    <lineage>
        <taxon>Eukaryota</taxon>
        <taxon>Fungi</taxon>
        <taxon>Dikarya</taxon>
        <taxon>Basidiomycota</taxon>
        <taxon>Agaricomycotina</taxon>
        <taxon>Agaricomycetes</taxon>
        <taxon>Hymenochaetales</taxon>
        <taxon>Schizoporaceae</taxon>
        <taxon>Schizopora</taxon>
    </lineage>
</organism>
<dbReference type="EMBL" id="KQ086266">
    <property type="protein sequence ID" value="KLO05795.1"/>
    <property type="molecule type" value="Genomic_DNA"/>
</dbReference>
<protein>
    <submittedName>
        <fullName evidence="1">Uncharacterized protein</fullName>
    </submittedName>
</protein>
<proteinExistence type="predicted"/>
<dbReference type="Proteomes" id="UP000053477">
    <property type="component" value="Unassembled WGS sequence"/>
</dbReference>
<dbReference type="AlphaFoldDB" id="A0A0H2R212"/>
<reference evidence="1 2" key="1">
    <citation type="submission" date="2015-04" db="EMBL/GenBank/DDBJ databases">
        <title>Complete genome sequence of Schizopora paradoxa KUC8140, a cosmopolitan wood degrader in East Asia.</title>
        <authorList>
            <consortium name="DOE Joint Genome Institute"/>
            <person name="Min B."/>
            <person name="Park H."/>
            <person name="Jang Y."/>
            <person name="Kim J.-J."/>
            <person name="Kim K.H."/>
            <person name="Pangilinan J."/>
            <person name="Lipzen A."/>
            <person name="Riley R."/>
            <person name="Grigoriev I.V."/>
            <person name="Spatafora J.W."/>
            <person name="Choi I.-G."/>
        </authorList>
    </citation>
    <scope>NUCLEOTIDE SEQUENCE [LARGE SCALE GENOMIC DNA]</scope>
    <source>
        <strain evidence="1 2">KUC8140</strain>
    </source>
</reference>
<keyword evidence="2" id="KW-1185">Reference proteome</keyword>
<evidence type="ECO:0000313" key="1">
    <source>
        <dbReference type="EMBL" id="KLO05795.1"/>
    </source>
</evidence>
<accession>A0A0H2R212</accession>